<protein>
    <recommendedName>
        <fullName evidence="5">Gp17</fullName>
    </recommendedName>
</protein>
<proteinExistence type="predicted"/>
<keyword evidence="2" id="KW-0812">Transmembrane</keyword>
<feature type="compositionally biased region" description="Basic and acidic residues" evidence="1">
    <location>
        <begin position="180"/>
        <end position="190"/>
    </location>
</feature>
<accession>A0A023ZWV7</accession>
<sequence length="204" mass="22921">MSSVLEVVYSLPFAVGLLCGILGQRAYCYGRAWYKDRNDPLPNGRHRTVAGISKVWVGGLIAVGSLGYVLYQAESTRLDTVSLAEHTQECTSDLIASVSRGRQISTENDRLSITHRDKLTELAQVQSVWLGRILDPPPHIAAMPADDPRRDGYFKTITQFYKERTDELRADIDKIREEQAKLIGDRERNPLPDPRCWPAGPEVK</sequence>
<feature type="region of interest" description="Disordered" evidence="1">
    <location>
        <begin position="180"/>
        <end position="204"/>
    </location>
</feature>
<gene>
    <name evidence="3" type="primary">17</name>
    <name evidence="3" type="ORF">PBI_KINGVEVEVE_17</name>
</gene>
<name>A0A023ZWV7_9CAUD</name>
<dbReference type="EMBL" id="KJ538723">
    <property type="protein sequence ID" value="AHY84286.1"/>
    <property type="molecule type" value="Genomic_DNA"/>
</dbReference>
<feature type="transmembrane region" description="Helical" evidence="2">
    <location>
        <begin position="6"/>
        <end position="28"/>
    </location>
</feature>
<reference evidence="3 4" key="1">
    <citation type="submission" date="2014-03" db="EMBL/GenBank/DDBJ databases">
        <authorList>
            <person name="Barber N.R."/>
            <person name="Francolini R.D."/>
            <person name="Gray A.J."/>
            <person name="Hamilton K."/>
            <person name="Jung E."/>
            <person name="Killpatrick M.S."/>
            <person name="Le T.M."/>
            <person name="Lin R."/>
            <person name="Morris L.Y."/>
            <person name="O'Neil L.P."/>
            <person name="Pederson E.N."/>
            <person name="Sepehri B.F."/>
            <person name="Shaffer R.A."/>
            <person name="Sridharan P.S."/>
            <person name="Tseng L."/>
            <person name="Williams L.H."/>
            <person name="Cohen L.B."/>
            <person name="Ahrens K.J."/>
            <person name="Braun M.A."/>
            <person name="Jarvik J."/>
            <person name="Lopez A.J."/>
            <person name="Bradley K.W."/>
            <person name="Clarke D.Q."/>
            <person name="Lewis M.F."/>
            <person name="Barker L.P."/>
            <person name="Bailey C."/>
            <person name="Asai D.J."/>
            <person name="Garber M.L."/>
            <person name="Bowman C.A."/>
            <person name="Russell D.A."/>
            <person name="Pope W.H."/>
            <person name="Jacobs-Sera D."/>
            <person name="Hendrix R.W."/>
            <person name="Hatfull G.F."/>
        </authorList>
    </citation>
    <scope>NUCLEOTIDE SEQUENCE [LARGE SCALE GENOMIC DNA]</scope>
</reference>
<evidence type="ECO:0000313" key="4">
    <source>
        <dbReference type="Proteomes" id="UP000024436"/>
    </source>
</evidence>
<evidence type="ECO:0008006" key="5">
    <source>
        <dbReference type="Google" id="ProtNLM"/>
    </source>
</evidence>
<keyword evidence="2" id="KW-0472">Membrane</keyword>
<evidence type="ECO:0000256" key="2">
    <source>
        <dbReference type="SAM" id="Phobius"/>
    </source>
</evidence>
<keyword evidence="2" id="KW-1133">Transmembrane helix</keyword>
<evidence type="ECO:0000256" key="1">
    <source>
        <dbReference type="SAM" id="MobiDB-lite"/>
    </source>
</evidence>
<feature type="transmembrane region" description="Helical" evidence="2">
    <location>
        <begin position="49"/>
        <end position="71"/>
    </location>
</feature>
<organism evidence="3 4">
    <name type="scientific">Mycobacterium phage KingVeVeVe</name>
    <dbReference type="NCBI Taxonomy" id="1471544"/>
    <lineage>
        <taxon>Viruses</taxon>
        <taxon>Duplodnaviria</taxon>
        <taxon>Heunggongvirae</taxon>
        <taxon>Uroviricota</taxon>
        <taxon>Caudoviricetes</taxon>
        <taxon>Bclasvirinae</taxon>
        <taxon>Pegunavirus</taxon>
        <taxon>Pegunavirus soto</taxon>
    </lineage>
</organism>
<dbReference type="Proteomes" id="UP000024436">
    <property type="component" value="Segment"/>
</dbReference>
<evidence type="ECO:0000313" key="3">
    <source>
        <dbReference type="EMBL" id="AHY84286.1"/>
    </source>
</evidence>